<dbReference type="PANTHER" id="PTHR43643:SF6">
    <property type="entry name" value="HISTIDINOL-PHOSPHATE AMINOTRANSFERASE"/>
    <property type="match status" value="1"/>
</dbReference>
<dbReference type="Pfam" id="PF00155">
    <property type="entry name" value="Aminotran_1_2"/>
    <property type="match status" value="1"/>
</dbReference>
<evidence type="ECO:0000313" key="12">
    <source>
        <dbReference type="EMBL" id="GAA1838240.1"/>
    </source>
</evidence>
<dbReference type="Proteomes" id="UP001500449">
    <property type="component" value="Unassembled WGS sequence"/>
</dbReference>
<dbReference type="EC" id="2.6.1.-" evidence="9"/>
<accession>A0ABN2MUK5</accession>
<keyword evidence="3 9" id="KW-0032">Aminotransferase</keyword>
<comment type="similarity">
    <text evidence="9">Belongs to the class-I pyridoxal-phosphate-dependent aminotransferase family.</text>
</comment>
<dbReference type="InterPro" id="IPR004839">
    <property type="entry name" value="Aminotransferase_I/II_large"/>
</dbReference>
<keyword evidence="7" id="KW-0368">Histidine biosynthesis</keyword>
<dbReference type="SUPFAM" id="SSF53383">
    <property type="entry name" value="PLP-dependent transferases"/>
    <property type="match status" value="1"/>
</dbReference>
<evidence type="ECO:0000256" key="4">
    <source>
        <dbReference type="ARBA" id="ARBA00022605"/>
    </source>
</evidence>
<evidence type="ECO:0000256" key="7">
    <source>
        <dbReference type="ARBA" id="ARBA00023102"/>
    </source>
</evidence>
<comment type="similarity">
    <text evidence="2">Belongs to the class-II pyridoxal-phosphate-dependent aminotransferase family. Histidinol-phosphate aminotransferase subfamily.</text>
</comment>
<evidence type="ECO:0000256" key="10">
    <source>
        <dbReference type="SAM" id="MobiDB-lite"/>
    </source>
</evidence>
<evidence type="ECO:0000256" key="1">
    <source>
        <dbReference type="ARBA" id="ARBA00005011"/>
    </source>
</evidence>
<dbReference type="EMBL" id="BAAAQK010000004">
    <property type="protein sequence ID" value="GAA1838240.1"/>
    <property type="molecule type" value="Genomic_DNA"/>
</dbReference>
<keyword evidence="4" id="KW-0028">Amino-acid biosynthesis</keyword>
<keyword evidence="5 9" id="KW-0808">Transferase</keyword>
<evidence type="ECO:0000256" key="3">
    <source>
        <dbReference type="ARBA" id="ARBA00022576"/>
    </source>
</evidence>
<comment type="caution">
    <text evidence="12">The sequence shown here is derived from an EMBL/GenBank/DDBJ whole genome shotgun (WGS) entry which is preliminary data.</text>
</comment>
<sequence>MEGDPDTAEESRNTSSVSSGPDTLRHHGDVDAEPGLADFAVNVQGDAPPAWLRARLAATLDDLARYPSADHDRRARDAVARRHGRTPEEVLVLAGSAEGFALLPALQPRHAVVVHPGFTEPEAALRGAGIPVTHVLTREEEGHRLDPAAVPADADLVVVGNPTNPTGVLHDGLRALARPGRVLLVDEAFADAVPGEPGSLAGERLPGLLVFRSLTKTWALAGLRAGYTLGDPALLARLAAPRPHWPVGTLGLEAVIACSEPHAVAEAAALAERLAAHRAHLATALAALPGVRVQPGVAPYLLLGLPAGQGNRIRETVRRTGIAVRRCDTFPGLGPDHVRVAVRAPERAAHLVEALRGALVGVPV</sequence>
<dbReference type="InterPro" id="IPR015422">
    <property type="entry name" value="PyrdxlP-dep_Trfase_small"/>
</dbReference>
<dbReference type="InterPro" id="IPR015421">
    <property type="entry name" value="PyrdxlP-dep_Trfase_major"/>
</dbReference>
<feature type="region of interest" description="Disordered" evidence="10">
    <location>
        <begin position="1"/>
        <end position="31"/>
    </location>
</feature>
<dbReference type="Gene3D" id="3.40.640.10">
    <property type="entry name" value="Type I PLP-dependent aspartate aminotransferase-like (Major domain)"/>
    <property type="match status" value="1"/>
</dbReference>
<proteinExistence type="inferred from homology"/>
<evidence type="ECO:0000256" key="6">
    <source>
        <dbReference type="ARBA" id="ARBA00022898"/>
    </source>
</evidence>
<comment type="cofactor">
    <cofactor evidence="9">
        <name>pyridoxal 5'-phosphate</name>
        <dbReference type="ChEBI" id="CHEBI:597326"/>
    </cofactor>
</comment>
<comment type="catalytic activity">
    <reaction evidence="8">
        <text>L-histidinol phosphate + 2-oxoglutarate = 3-(imidazol-4-yl)-2-oxopropyl phosphate + L-glutamate</text>
        <dbReference type="Rhea" id="RHEA:23744"/>
        <dbReference type="ChEBI" id="CHEBI:16810"/>
        <dbReference type="ChEBI" id="CHEBI:29985"/>
        <dbReference type="ChEBI" id="CHEBI:57766"/>
        <dbReference type="ChEBI" id="CHEBI:57980"/>
        <dbReference type="EC" id="2.6.1.9"/>
    </reaction>
</comment>
<dbReference type="PANTHER" id="PTHR43643">
    <property type="entry name" value="HISTIDINOL-PHOSPHATE AMINOTRANSFERASE 2"/>
    <property type="match status" value="1"/>
</dbReference>
<evidence type="ECO:0000256" key="9">
    <source>
        <dbReference type="RuleBase" id="RU000481"/>
    </source>
</evidence>
<keyword evidence="13" id="KW-1185">Reference proteome</keyword>
<dbReference type="InterPro" id="IPR004838">
    <property type="entry name" value="NHTrfase_class1_PyrdxlP-BS"/>
</dbReference>
<evidence type="ECO:0000256" key="5">
    <source>
        <dbReference type="ARBA" id="ARBA00022679"/>
    </source>
</evidence>
<organism evidence="12 13">
    <name type="scientific">Pseudonocardia ailaonensis</name>
    <dbReference type="NCBI Taxonomy" id="367279"/>
    <lineage>
        <taxon>Bacteria</taxon>
        <taxon>Bacillati</taxon>
        <taxon>Actinomycetota</taxon>
        <taxon>Actinomycetes</taxon>
        <taxon>Pseudonocardiales</taxon>
        <taxon>Pseudonocardiaceae</taxon>
        <taxon>Pseudonocardia</taxon>
    </lineage>
</organism>
<dbReference type="NCBIfam" id="NF005915">
    <property type="entry name" value="PRK07908.1"/>
    <property type="match status" value="1"/>
</dbReference>
<reference evidence="12 13" key="1">
    <citation type="journal article" date="2019" name="Int. J. Syst. Evol. Microbiol.">
        <title>The Global Catalogue of Microorganisms (GCM) 10K type strain sequencing project: providing services to taxonomists for standard genome sequencing and annotation.</title>
        <authorList>
            <consortium name="The Broad Institute Genomics Platform"/>
            <consortium name="The Broad Institute Genome Sequencing Center for Infectious Disease"/>
            <person name="Wu L."/>
            <person name="Ma J."/>
        </authorList>
    </citation>
    <scope>NUCLEOTIDE SEQUENCE [LARGE SCALE GENOMIC DNA]</scope>
    <source>
        <strain evidence="12 13">JCM 16009</strain>
    </source>
</reference>
<evidence type="ECO:0000313" key="13">
    <source>
        <dbReference type="Proteomes" id="UP001500449"/>
    </source>
</evidence>
<evidence type="ECO:0000256" key="2">
    <source>
        <dbReference type="ARBA" id="ARBA00007970"/>
    </source>
</evidence>
<keyword evidence="6" id="KW-0663">Pyridoxal phosphate</keyword>
<evidence type="ECO:0000259" key="11">
    <source>
        <dbReference type="Pfam" id="PF00155"/>
    </source>
</evidence>
<dbReference type="PROSITE" id="PS00105">
    <property type="entry name" value="AA_TRANSFER_CLASS_1"/>
    <property type="match status" value="1"/>
</dbReference>
<dbReference type="CDD" id="cd00609">
    <property type="entry name" value="AAT_like"/>
    <property type="match status" value="1"/>
</dbReference>
<feature type="domain" description="Aminotransferase class I/classII large" evidence="11">
    <location>
        <begin position="45"/>
        <end position="355"/>
    </location>
</feature>
<evidence type="ECO:0000256" key="8">
    <source>
        <dbReference type="ARBA" id="ARBA00047481"/>
    </source>
</evidence>
<name>A0ABN2MUK5_9PSEU</name>
<dbReference type="Gene3D" id="3.90.1150.10">
    <property type="entry name" value="Aspartate Aminotransferase, domain 1"/>
    <property type="match status" value="1"/>
</dbReference>
<comment type="pathway">
    <text evidence="1">Amino-acid biosynthesis; L-histidine biosynthesis; L-histidine from 5-phospho-alpha-D-ribose 1-diphosphate: step 7/9.</text>
</comment>
<protein>
    <recommendedName>
        <fullName evidence="9">Aminotransferase</fullName>
        <ecNumber evidence="9">2.6.1.-</ecNumber>
    </recommendedName>
</protein>
<gene>
    <name evidence="12" type="primary">cobC</name>
    <name evidence="12" type="ORF">GCM10009836_16450</name>
</gene>
<dbReference type="RefSeq" id="WP_344414110.1">
    <property type="nucleotide sequence ID" value="NZ_BAAAQK010000004.1"/>
</dbReference>
<dbReference type="InterPro" id="IPR050106">
    <property type="entry name" value="HistidinolP_aminotransfase"/>
</dbReference>
<dbReference type="InterPro" id="IPR015424">
    <property type="entry name" value="PyrdxlP-dep_Trfase"/>
</dbReference>